<sequence length="48" mass="5563">MDLMNFAKLILLDAIDDLNENASEDTLTARKHIMNTVLEIERHENTIH</sequence>
<dbReference type="EMBL" id="LR796367">
    <property type="protein sequence ID" value="CAB4139767.1"/>
    <property type="molecule type" value="Genomic_DNA"/>
</dbReference>
<protein>
    <submittedName>
        <fullName evidence="1">Uncharacterized protein</fullName>
    </submittedName>
</protein>
<organism evidence="1">
    <name type="scientific">uncultured Caudovirales phage</name>
    <dbReference type="NCBI Taxonomy" id="2100421"/>
    <lineage>
        <taxon>Viruses</taxon>
        <taxon>Duplodnaviria</taxon>
        <taxon>Heunggongvirae</taxon>
        <taxon>Uroviricota</taxon>
        <taxon>Caudoviricetes</taxon>
        <taxon>Peduoviridae</taxon>
        <taxon>Maltschvirus</taxon>
        <taxon>Maltschvirus maltsch</taxon>
    </lineage>
</organism>
<gene>
    <name evidence="1" type="ORF">UFOVP353_25</name>
</gene>
<proteinExistence type="predicted"/>
<name>A0A6J5M304_9CAUD</name>
<reference evidence="1" key="1">
    <citation type="submission" date="2020-04" db="EMBL/GenBank/DDBJ databases">
        <authorList>
            <person name="Chiriac C."/>
            <person name="Salcher M."/>
            <person name="Ghai R."/>
            <person name="Kavagutti S V."/>
        </authorList>
    </citation>
    <scope>NUCLEOTIDE SEQUENCE</scope>
</reference>
<accession>A0A6J5M304</accession>
<evidence type="ECO:0000313" key="1">
    <source>
        <dbReference type="EMBL" id="CAB4139767.1"/>
    </source>
</evidence>